<evidence type="ECO:0000256" key="1">
    <source>
        <dbReference type="ARBA" id="ARBA00004886"/>
    </source>
</evidence>
<feature type="region of interest" description="Disordered" evidence="4">
    <location>
        <begin position="1"/>
        <end position="30"/>
    </location>
</feature>
<dbReference type="GO" id="GO:0018189">
    <property type="term" value="P:pyrroloquinoline quinone biosynthetic process"/>
    <property type="evidence" value="ECO:0007669"/>
    <property type="project" value="UniProtKB-UniPathway"/>
</dbReference>
<feature type="compositionally biased region" description="Polar residues" evidence="4">
    <location>
        <begin position="1"/>
        <end position="14"/>
    </location>
</feature>
<evidence type="ECO:0000256" key="4">
    <source>
        <dbReference type="SAM" id="MobiDB-lite"/>
    </source>
</evidence>
<dbReference type="UniPathway" id="UPA00539"/>
<dbReference type="AlphaFoldDB" id="A0A7H8NFX9"/>
<organism evidence="5 6">
    <name type="scientific">Streptomyces buecherae</name>
    <dbReference type="NCBI Taxonomy" id="2763006"/>
    <lineage>
        <taxon>Bacteria</taxon>
        <taxon>Bacillati</taxon>
        <taxon>Actinomycetota</taxon>
        <taxon>Actinomycetes</taxon>
        <taxon>Kitasatosporales</taxon>
        <taxon>Streptomycetaceae</taxon>
        <taxon>Streptomyces</taxon>
    </lineage>
</organism>
<evidence type="ECO:0000256" key="2">
    <source>
        <dbReference type="ARBA" id="ARBA00009325"/>
    </source>
</evidence>
<evidence type="ECO:0000256" key="3">
    <source>
        <dbReference type="ARBA" id="ARBA00015086"/>
    </source>
</evidence>
<protein>
    <recommendedName>
        <fullName evidence="3">Coenzyme PQQ synthesis protein A</fullName>
    </recommendedName>
</protein>
<sequence>MTESVQQAVEQQTRPVDPAAEGPGGWQTPDYTVVETALEVTAYSLSKR</sequence>
<dbReference type="EMBL" id="CP054929">
    <property type="protein sequence ID" value="QKW53393.1"/>
    <property type="molecule type" value="Genomic_DNA"/>
</dbReference>
<keyword evidence="6" id="KW-1185">Reference proteome</keyword>
<evidence type="ECO:0000313" key="6">
    <source>
        <dbReference type="Proteomes" id="UP000509303"/>
    </source>
</evidence>
<name>A0A7H8NFX9_9ACTN</name>
<proteinExistence type="inferred from homology"/>
<comment type="pathway">
    <text evidence="1">Cofactor biosynthesis; pyrroloquinoline quinone biosynthesis.</text>
</comment>
<dbReference type="NCBIfam" id="TIGR02107">
    <property type="entry name" value="PQQ_syn_pqqA"/>
    <property type="match status" value="1"/>
</dbReference>
<dbReference type="RefSeq" id="WP_176165099.1">
    <property type="nucleotide sequence ID" value="NZ_CP054929.1"/>
</dbReference>
<accession>A0A7H8NFX9</accession>
<evidence type="ECO:0000313" key="5">
    <source>
        <dbReference type="EMBL" id="QKW53393.1"/>
    </source>
</evidence>
<dbReference type="InterPro" id="IPR011725">
    <property type="entry name" value="PQQ_synth_PqqA"/>
</dbReference>
<dbReference type="Proteomes" id="UP000509303">
    <property type="component" value="Chromosome"/>
</dbReference>
<comment type="similarity">
    <text evidence="2">Belongs to the PqqA family.</text>
</comment>
<gene>
    <name evidence="5" type="primary">pqqA</name>
    <name evidence="5" type="ORF">HUT08_31935</name>
</gene>
<reference evidence="5 6" key="1">
    <citation type="submission" date="2020-06" db="EMBL/GenBank/DDBJ databases">
        <title>Genome mining for natural products.</title>
        <authorList>
            <person name="Zhang B."/>
            <person name="Shi J."/>
            <person name="Ge H."/>
        </authorList>
    </citation>
    <scope>NUCLEOTIDE SEQUENCE [LARGE SCALE GENOMIC DNA]</scope>
    <source>
        <strain evidence="5 6">NA00687</strain>
    </source>
</reference>